<dbReference type="EMBL" id="BMQQ01000047">
    <property type="protein sequence ID" value="GGT64179.1"/>
    <property type="molecule type" value="Genomic_DNA"/>
</dbReference>
<sequence>MRILGRAEEGVRVGASGGAAQQARVDAGVTGGAGLGAGERSGEQAPLAGEERLAAEEGQLHRRRPLTGREQMLGEPAQGGGSAGQDLRGEVTQGRNRRCATGEPVTELGRPGPVVVTSLFRGLTRVIRYPAGDRAEWTSHGAPGWGRWVRLLEVGVVRGVGGG</sequence>
<name>A0A918HHP4_9ACTN</name>
<protein>
    <submittedName>
        <fullName evidence="2">Uncharacterized protein</fullName>
    </submittedName>
</protein>
<comment type="caution">
    <text evidence="2">The sequence shown here is derived from an EMBL/GenBank/DDBJ whole genome shotgun (WGS) entry which is preliminary data.</text>
</comment>
<feature type="compositionally biased region" description="Basic and acidic residues" evidence="1">
    <location>
        <begin position="1"/>
        <end position="11"/>
    </location>
</feature>
<proteinExistence type="predicted"/>
<dbReference type="Gene3D" id="3.40.50.12780">
    <property type="entry name" value="N-terminal domain of ligase-like"/>
    <property type="match status" value="1"/>
</dbReference>
<dbReference type="AlphaFoldDB" id="A0A918HHP4"/>
<evidence type="ECO:0000313" key="3">
    <source>
        <dbReference type="Proteomes" id="UP000619486"/>
    </source>
</evidence>
<keyword evidence="3" id="KW-1185">Reference proteome</keyword>
<gene>
    <name evidence="2" type="ORF">GCM10014713_66620</name>
</gene>
<evidence type="ECO:0000313" key="2">
    <source>
        <dbReference type="EMBL" id="GGT64179.1"/>
    </source>
</evidence>
<reference evidence="2" key="2">
    <citation type="submission" date="2020-09" db="EMBL/GenBank/DDBJ databases">
        <authorList>
            <person name="Sun Q."/>
            <person name="Ohkuma M."/>
        </authorList>
    </citation>
    <scope>NUCLEOTIDE SEQUENCE</scope>
    <source>
        <strain evidence="2">JCM 3172</strain>
    </source>
</reference>
<feature type="region of interest" description="Disordered" evidence="1">
    <location>
        <begin position="55"/>
        <end position="98"/>
    </location>
</feature>
<dbReference type="InterPro" id="IPR042099">
    <property type="entry name" value="ANL_N_sf"/>
</dbReference>
<feature type="region of interest" description="Disordered" evidence="1">
    <location>
        <begin position="1"/>
        <end position="24"/>
    </location>
</feature>
<evidence type="ECO:0000256" key="1">
    <source>
        <dbReference type="SAM" id="MobiDB-lite"/>
    </source>
</evidence>
<reference evidence="2" key="1">
    <citation type="journal article" date="2014" name="Int. J. Syst. Evol. Microbiol.">
        <title>Complete genome sequence of Corynebacterium casei LMG S-19264T (=DSM 44701T), isolated from a smear-ripened cheese.</title>
        <authorList>
            <consortium name="US DOE Joint Genome Institute (JGI-PGF)"/>
            <person name="Walter F."/>
            <person name="Albersmeier A."/>
            <person name="Kalinowski J."/>
            <person name="Ruckert C."/>
        </authorList>
    </citation>
    <scope>NUCLEOTIDE SEQUENCE</scope>
    <source>
        <strain evidence="2">JCM 3172</strain>
    </source>
</reference>
<organism evidence="2 3">
    <name type="scientific">Streptomyces purpureus</name>
    <dbReference type="NCBI Taxonomy" id="1951"/>
    <lineage>
        <taxon>Bacteria</taxon>
        <taxon>Bacillati</taxon>
        <taxon>Actinomycetota</taxon>
        <taxon>Actinomycetes</taxon>
        <taxon>Kitasatosporales</taxon>
        <taxon>Streptomycetaceae</taxon>
        <taxon>Streptomyces</taxon>
    </lineage>
</organism>
<dbReference type="Proteomes" id="UP000619486">
    <property type="component" value="Unassembled WGS sequence"/>
</dbReference>
<dbReference type="RefSeq" id="WP_189205429.1">
    <property type="nucleotide sequence ID" value="NZ_BMQQ01000047.1"/>
</dbReference>
<accession>A0A918HHP4</accession>